<dbReference type="KEGG" id="lyj:FKV23_10130"/>
<dbReference type="AlphaFoldDB" id="A0A514BSN6"/>
<evidence type="ECO:0000313" key="3">
    <source>
        <dbReference type="Proteomes" id="UP000317199"/>
    </source>
</evidence>
<evidence type="ECO:0000259" key="1">
    <source>
        <dbReference type="Pfam" id="PF21197"/>
    </source>
</evidence>
<reference evidence="2 3" key="1">
    <citation type="submission" date="2019-06" db="EMBL/GenBank/DDBJ databases">
        <title>Lysobacter alkalisoli sp. nov. isolated from saline-alkali soil.</title>
        <authorList>
            <person name="Sun J.-Q."/>
            <person name="Xu L."/>
        </authorList>
    </citation>
    <scope>NUCLEOTIDE SEQUENCE [LARGE SCALE GENOMIC DNA]</scope>
    <source>
        <strain evidence="2 3">SJ-36</strain>
    </source>
</reference>
<dbReference type="OrthoDB" id="5405060at2"/>
<sequence length="120" mass="14165">MTRPHLLVDGLLGGYTSRGSRDDAPYFNPGRDGSLRIGARLDHITWRHYDRHFRQRFTASAGPYWQESHGSAWVPQLRYEHEWRFGIGRLLQYGVNWSRPVYDGVREERLGFDLAFRWGE</sequence>
<gene>
    <name evidence="2" type="ORF">FKV23_10130</name>
</gene>
<organism evidence="2 3">
    <name type="scientific">Marilutibacter alkalisoli</name>
    <dbReference type="NCBI Taxonomy" id="2591633"/>
    <lineage>
        <taxon>Bacteria</taxon>
        <taxon>Pseudomonadati</taxon>
        <taxon>Pseudomonadota</taxon>
        <taxon>Gammaproteobacteria</taxon>
        <taxon>Lysobacterales</taxon>
        <taxon>Lysobacteraceae</taxon>
        <taxon>Marilutibacter</taxon>
    </lineage>
</organism>
<dbReference type="EMBL" id="CP041242">
    <property type="protein sequence ID" value="QDH70402.1"/>
    <property type="molecule type" value="Genomic_DNA"/>
</dbReference>
<evidence type="ECO:0000313" key="2">
    <source>
        <dbReference type="EMBL" id="QDH70402.1"/>
    </source>
</evidence>
<dbReference type="Proteomes" id="UP000317199">
    <property type="component" value="Chromosome"/>
</dbReference>
<protein>
    <recommendedName>
        <fullName evidence="1">PgaA membrane beta barrel domain-containing protein</fullName>
    </recommendedName>
</protein>
<proteinExistence type="predicted"/>
<feature type="domain" description="PgaA membrane beta barrel" evidence="1">
    <location>
        <begin position="2"/>
        <end position="117"/>
    </location>
</feature>
<dbReference type="InterPro" id="IPR049003">
    <property type="entry name" value="PgaA_barrel"/>
</dbReference>
<keyword evidence="3" id="KW-1185">Reference proteome</keyword>
<name>A0A514BSN6_9GAMM</name>
<dbReference type="Pfam" id="PF21197">
    <property type="entry name" value="PgaA_barrel"/>
    <property type="match status" value="1"/>
</dbReference>
<accession>A0A514BSN6</accession>